<feature type="domain" description="Phosphoribulokinase/uridine kinase" evidence="1">
    <location>
        <begin position="25"/>
        <end position="171"/>
    </location>
</feature>
<keyword evidence="3" id="KW-1185">Reference proteome</keyword>
<evidence type="ECO:0000259" key="1">
    <source>
        <dbReference type="Pfam" id="PF00485"/>
    </source>
</evidence>
<evidence type="ECO:0000313" key="2">
    <source>
        <dbReference type="EMBL" id="NEK24396.1"/>
    </source>
</evidence>
<dbReference type="InterPro" id="IPR006083">
    <property type="entry name" value="PRK/URK"/>
</dbReference>
<sequence length="208" mass="22743">MQFEPPRDIVKKIEQVAQNRARVLVAIAGPPGAGKSTIADALAASLRDAAVLPMDGFHLDNDTLRELGLLHRKGAPQTFDTAGLYALLVEIQKGGAVSVPTFDREADCVIPDGGQISADTHIVLVEGNYLLLDAPGWADLQGFWDMTVAIEVPLEELEQRLVQRWLDHGLSKADAIKRAHENDLRNARLVTDQSVMADVTFRQESDDI</sequence>
<dbReference type="PANTHER" id="PTHR10285">
    <property type="entry name" value="URIDINE KINASE"/>
    <property type="match status" value="1"/>
</dbReference>
<organism evidence="2 3">
    <name type="scientific">Sulfitobacter sediminilitoris</name>
    <dbReference type="NCBI Taxonomy" id="2698830"/>
    <lineage>
        <taxon>Bacteria</taxon>
        <taxon>Pseudomonadati</taxon>
        <taxon>Pseudomonadota</taxon>
        <taxon>Alphaproteobacteria</taxon>
        <taxon>Rhodobacterales</taxon>
        <taxon>Roseobacteraceae</taxon>
        <taxon>Sulfitobacter</taxon>
    </lineage>
</organism>
<comment type="caution">
    <text evidence="2">The sequence shown here is derived from an EMBL/GenBank/DDBJ whole genome shotgun (WGS) entry which is preliminary data.</text>
</comment>
<gene>
    <name evidence="2" type="ORF">GV827_18585</name>
</gene>
<dbReference type="Pfam" id="PF00485">
    <property type="entry name" value="PRK"/>
    <property type="match status" value="1"/>
</dbReference>
<dbReference type="GO" id="GO:0016301">
    <property type="term" value="F:kinase activity"/>
    <property type="evidence" value="ECO:0007669"/>
    <property type="project" value="InterPro"/>
</dbReference>
<dbReference type="GO" id="GO:0005524">
    <property type="term" value="F:ATP binding"/>
    <property type="evidence" value="ECO:0007669"/>
    <property type="project" value="InterPro"/>
</dbReference>
<proteinExistence type="predicted"/>
<dbReference type="Proteomes" id="UP000468591">
    <property type="component" value="Unassembled WGS sequence"/>
</dbReference>
<protein>
    <submittedName>
        <fullName evidence="2">AAA family ATPase</fullName>
    </submittedName>
</protein>
<name>A0A6P0CH30_9RHOB</name>
<dbReference type="Gene3D" id="3.40.50.300">
    <property type="entry name" value="P-loop containing nucleotide triphosphate hydrolases"/>
    <property type="match status" value="3"/>
</dbReference>
<dbReference type="RefSeq" id="WP_164355326.1">
    <property type="nucleotide sequence ID" value="NZ_JAABNT010000015.1"/>
</dbReference>
<evidence type="ECO:0000313" key="3">
    <source>
        <dbReference type="Proteomes" id="UP000468591"/>
    </source>
</evidence>
<accession>A0A6P0CH30</accession>
<dbReference type="InterPro" id="IPR027417">
    <property type="entry name" value="P-loop_NTPase"/>
</dbReference>
<dbReference type="SUPFAM" id="SSF52540">
    <property type="entry name" value="P-loop containing nucleoside triphosphate hydrolases"/>
    <property type="match status" value="1"/>
</dbReference>
<reference evidence="2 3" key="1">
    <citation type="submission" date="2020-01" db="EMBL/GenBank/DDBJ databases">
        <title>Sulfitobacter sediminilitoris sp. nov., isolated from a tidal flat.</title>
        <authorList>
            <person name="Park S."/>
            <person name="Yoon J.-H."/>
        </authorList>
    </citation>
    <scope>NUCLEOTIDE SEQUENCE [LARGE SCALE GENOMIC DNA]</scope>
    <source>
        <strain evidence="2 3">JBTF-M27</strain>
    </source>
</reference>
<dbReference type="EMBL" id="JAABNT010000015">
    <property type="protein sequence ID" value="NEK24396.1"/>
    <property type="molecule type" value="Genomic_DNA"/>
</dbReference>
<dbReference type="AlphaFoldDB" id="A0A6P0CH30"/>